<evidence type="ECO:0000256" key="5">
    <source>
        <dbReference type="ARBA" id="ARBA00023049"/>
    </source>
</evidence>
<dbReference type="InterPro" id="IPR001915">
    <property type="entry name" value="Peptidase_M48"/>
</dbReference>
<feature type="domain" description="Peptidase M48" evidence="8">
    <location>
        <begin position="169"/>
        <end position="355"/>
    </location>
</feature>
<protein>
    <submittedName>
        <fullName evidence="9">Peptidase M48</fullName>
    </submittedName>
</protein>
<evidence type="ECO:0000313" key="9">
    <source>
        <dbReference type="EMBL" id="AUM13506.1"/>
    </source>
</evidence>
<evidence type="ECO:0000259" key="8">
    <source>
        <dbReference type="Pfam" id="PF01435"/>
    </source>
</evidence>
<dbReference type="GO" id="GO:0051603">
    <property type="term" value="P:proteolysis involved in protein catabolic process"/>
    <property type="evidence" value="ECO:0007669"/>
    <property type="project" value="TreeGrafter"/>
</dbReference>
<dbReference type="GO" id="GO:0016020">
    <property type="term" value="C:membrane"/>
    <property type="evidence" value="ECO:0007669"/>
    <property type="project" value="TreeGrafter"/>
</dbReference>
<reference evidence="10" key="1">
    <citation type="submission" date="2017-08" db="EMBL/GenBank/DDBJ databases">
        <title>Direct submision.</title>
        <authorList>
            <person name="Kim S.-J."/>
            <person name="Rhee S.-K."/>
        </authorList>
    </citation>
    <scope>NUCLEOTIDE SEQUENCE [LARGE SCALE GENOMIC DNA]</scope>
    <source>
        <strain evidence="10">GI5</strain>
    </source>
</reference>
<dbReference type="GO" id="GO:0004222">
    <property type="term" value="F:metalloendopeptidase activity"/>
    <property type="evidence" value="ECO:0007669"/>
    <property type="project" value="InterPro"/>
</dbReference>
<dbReference type="GO" id="GO:0046872">
    <property type="term" value="F:metal ion binding"/>
    <property type="evidence" value="ECO:0007669"/>
    <property type="project" value="UniProtKB-KW"/>
</dbReference>
<dbReference type="Proteomes" id="UP000235116">
    <property type="component" value="Chromosome"/>
</dbReference>
<keyword evidence="4 6" id="KW-0862">Zinc</keyword>
<comment type="cofactor">
    <cofactor evidence="6">
        <name>Zn(2+)</name>
        <dbReference type="ChEBI" id="CHEBI:29105"/>
    </cofactor>
    <text evidence="6">Binds 1 zinc ion per subunit.</text>
</comment>
<proteinExistence type="inferred from homology"/>
<dbReference type="KEGG" id="kak:Kalk_14220"/>
<dbReference type="EMBL" id="CP022684">
    <property type="protein sequence ID" value="AUM13506.1"/>
    <property type="molecule type" value="Genomic_DNA"/>
</dbReference>
<dbReference type="Gene3D" id="3.30.2010.10">
    <property type="entry name" value="Metalloproteases ('zincins'), catalytic domain"/>
    <property type="match status" value="1"/>
</dbReference>
<evidence type="ECO:0000256" key="3">
    <source>
        <dbReference type="ARBA" id="ARBA00022801"/>
    </source>
</evidence>
<dbReference type="Pfam" id="PF01435">
    <property type="entry name" value="Peptidase_M48"/>
    <property type="match status" value="1"/>
</dbReference>
<evidence type="ECO:0000256" key="7">
    <source>
        <dbReference type="SAM" id="Phobius"/>
    </source>
</evidence>
<evidence type="ECO:0000256" key="6">
    <source>
        <dbReference type="RuleBase" id="RU003983"/>
    </source>
</evidence>
<dbReference type="InterPro" id="IPR051156">
    <property type="entry name" value="Mito/Outer_Membr_Metalloprot"/>
</dbReference>
<keyword evidence="7" id="KW-0472">Membrane</keyword>
<comment type="similarity">
    <text evidence="6">Belongs to the peptidase M48 family.</text>
</comment>
<gene>
    <name evidence="9" type="ORF">Kalk_14220</name>
</gene>
<dbReference type="PANTHER" id="PTHR22726">
    <property type="entry name" value="METALLOENDOPEPTIDASE OMA1"/>
    <property type="match status" value="1"/>
</dbReference>
<keyword evidence="2" id="KW-0479">Metal-binding</keyword>
<keyword evidence="1 6" id="KW-0645">Protease</keyword>
<evidence type="ECO:0000256" key="2">
    <source>
        <dbReference type="ARBA" id="ARBA00022723"/>
    </source>
</evidence>
<keyword evidence="5 6" id="KW-0482">Metalloprotease</keyword>
<dbReference type="CDD" id="cd07332">
    <property type="entry name" value="M48C_Oma1_like"/>
    <property type="match status" value="1"/>
</dbReference>
<feature type="transmembrane region" description="Helical" evidence="7">
    <location>
        <begin position="103"/>
        <end position="126"/>
    </location>
</feature>
<evidence type="ECO:0000313" key="10">
    <source>
        <dbReference type="Proteomes" id="UP000235116"/>
    </source>
</evidence>
<dbReference type="AlphaFoldDB" id="A0A2K9LMC3"/>
<keyword evidence="7" id="KW-1133">Transmembrane helix</keyword>
<dbReference type="RefSeq" id="WP_101894881.1">
    <property type="nucleotide sequence ID" value="NZ_CP022684.1"/>
</dbReference>
<keyword evidence="3 6" id="KW-0378">Hydrolase</keyword>
<dbReference type="PANTHER" id="PTHR22726:SF1">
    <property type="entry name" value="METALLOENDOPEPTIDASE OMA1, MITOCHONDRIAL"/>
    <property type="match status" value="1"/>
</dbReference>
<sequence>MSHANYAGHAFHDSFNNGRASGEITITDAHVQFRNDQGNVRFSITGAQFKLGGASDRLLFISHPSQPGWNLYTSDLSILKHPALHNDPAVQAQVKKARNTKRLAWGVFGSVGMLLVAIPLCIVLFMDSITGPLARHVPAEWEEKLGETAFGQYQMGQEFLPQEEADTLLEPMIQPLLDHLDSDRYQYRFHISRDDQVNAFALPGGYIVINSGLILKADSADEMLGVVAHEIAHVTQQHSVRNIMGTAGVYLTINAVLGDMTGLLAVMADAAPFLINQSYSRGFESEADAEGLALLHRAGINPEGLITFFEKLRQQEQEQIEKMAGEDNSAAVESTLQFLSTHPATEDRIAQLRKRIDALPHQRERDLQTEFTALQERVKLFVAEEDEEEQ</sequence>
<organism evidence="9 10">
    <name type="scientific">Ketobacter alkanivorans</name>
    <dbReference type="NCBI Taxonomy" id="1917421"/>
    <lineage>
        <taxon>Bacteria</taxon>
        <taxon>Pseudomonadati</taxon>
        <taxon>Pseudomonadota</taxon>
        <taxon>Gammaproteobacteria</taxon>
        <taxon>Pseudomonadales</taxon>
        <taxon>Ketobacteraceae</taxon>
        <taxon>Ketobacter</taxon>
    </lineage>
</organism>
<keyword evidence="7" id="KW-0812">Transmembrane</keyword>
<evidence type="ECO:0000256" key="1">
    <source>
        <dbReference type="ARBA" id="ARBA00022670"/>
    </source>
</evidence>
<accession>A0A2K9LMC3</accession>
<keyword evidence="10" id="KW-1185">Reference proteome</keyword>
<name>A0A2K9LMC3_9GAMM</name>
<evidence type="ECO:0000256" key="4">
    <source>
        <dbReference type="ARBA" id="ARBA00022833"/>
    </source>
</evidence>
<dbReference type="OrthoDB" id="9810445at2"/>